<accession>A0A5J5CSY1</accession>
<protein>
    <submittedName>
        <fullName evidence="1">Uncharacterized protein</fullName>
    </submittedName>
</protein>
<dbReference type="AlphaFoldDB" id="A0A5J5CSY1"/>
<keyword evidence="2" id="KW-1185">Reference proteome</keyword>
<reference evidence="1 2" key="1">
    <citation type="submission" date="2019-08" db="EMBL/GenBank/DDBJ databases">
        <title>A chromosome-level genome assembly, high-density linkage maps, and genome scans reveal the genomic architecture of hybrid incompatibilities underlying speciation via character displacement in darters (Percidae: Etheostominae).</title>
        <authorList>
            <person name="Moran R.L."/>
            <person name="Catchen J.M."/>
            <person name="Fuller R.C."/>
        </authorList>
    </citation>
    <scope>NUCLEOTIDE SEQUENCE [LARGE SCALE GENOMIC DNA]</scope>
    <source>
        <strain evidence="1">EspeVRDwgs_2016</strain>
        <tissue evidence="1">Muscle</tissue>
    </source>
</reference>
<comment type="caution">
    <text evidence="1">The sequence shown here is derived from an EMBL/GenBank/DDBJ whole genome shotgun (WGS) entry which is preliminary data.</text>
</comment>
<gene>
    <name evidence="1" type="ORF">FQN60_014974</name>
</gene>
<dbReference type="Proteomes" id="UP000327493">
    <property type="component" value="Chromosome 17"/>
</dbReference>
<name>A0A5J5CSY1_9PERO</name>
<proteinExistence type="predicted"/>
<sequence length="74" mass="8749">MFIHCVWRGCMRQTFLGRSMCREFEKVSEYIVLWTYSLSGPDGITPFDIQHLFLGQGGRIKQLQVRKIKETAYF</sequence>
<evidence type="ECO:0000313" key="2">
    <source>
        <dbReference type="Proteomes" id="UP000327493"/>
    </source>
</evidence>
<evidence type="ECO:0000313" key="1">
    <source>
        <dbReference type="EMBL" id="KAA8583766.1"/>
    </source>
</evidence>
<organism evidence="1 2">
    <name type="scientific">Etheostoma spectabile</name>
    <name type="common">orangethroat darter</name>
    <dbReference type="NCBI Taxonomy" id="54343"/>
    <lineage>
        <taxon>Eukaryota</taxon>
        <taxon>Metazoa</taxon>
        <taxon>Chordata</taxon>
        <taxon>Craniata</taxon>
        <taxon>Vertebrata</taxon>
        <taxon>Euteleostomi</taxon>
        <taxon>Actinopterygii</taxon>
        <taxon>Neopterygii</taxon>
        <taxon>Teleostei</taxon>
        <taxon>Neoteleostei</taxon>
        <taxon>Acanthomorphata</taxon>
        <taxon>Eupercaria</taxon>
        <taxon>Perciformes</taxon>
        <taxon>Percoidei</taxon>
        <taxon>Percidae</taxon>
        <taxon>Etheostomatinae</taxon>
        <taxon>Etheostoma</taxon>
    </lineage>
</organism>
<dbReference type="EMBL" id="VOFY01000017">
    <property type="protein sequence ID" value="KAA8583766.1"/>
    <property type="molecule type" value="Genomic_DNA"/>
</dbReference>